<keyword evidence="3" id="KW-1185">Reference proteome</keyword>
<dbReference type="PANTHER" id="PTHR43031:SF1">
    <property type="entry name" value="PYRIDINE NUCLEOTIDE-DISULPHIDE OXIDOREDUCTASE"/>
    <property type="match status" value="1"/>
</dbReference>
<dbReference type="OrthoDB" id="9791096at2"/>
<dbReference type="SMART" id="SM00450">
    <property type="entry name" value="RHOD"/>
    <property type="match status" value="1"/>
</dbReference>
<dbReference type="AlphaFoldDB" id="U2EPF0"/>
<dbReference type="InterPro" id="IPR001763">
    <property type="entry name" value="Rhodanese-like_dom"/>
</dbReference>
<dbReference type="EMBL" id="AFNV02000008">
    <property type="protein sequence ID" value="ERJ19685.1"/>
    <property type="molecule type" value="Genomic_DNA"/>
</dbReference>
<dbReference type="STRING" id="1033802.SSPSH_001455"/>
<evidence type="ECO:0000259" key="1">
    <source>
        <dbReference type="PROSITE" id="PS50206"/>
    </source>
</evidence>
<feature type="domain" description="Rhodanese" evidence="1">
    <location>
        <begin position="49"/>
        <end position="138"/>
    </location>
</feature>
<dbReference type="InterPro" id="IPR050229">
    <property type="entry name" value="GlpE_sulfurtransferase"/>
</dbReference>
<gene>
    <name evidence="2" type="ORF">SSPSH_001455</name>
</gene>
<accession>U2EPF0</accession>
<dbReference type="Gene3D" id="3.40.250.10">
    <property type="entry name" value="Rhodanese-like domain"/>
    <property type="match status" value="1"/>
</dbReference>
<dbReference type="CDD" id="cd00158">
    <property type="entry name" value="RHOD"/>
    <property type="match status" value="1"/>
</dbReference>
<dbReference type="SUPFAM" id="SSF52821">
    <property type="entry name" value="Rhodanese/Cell cycle control phosphatase"/>
    <property type="match status" value="1"/>
</dbReference>
<protein>
    <submittedName>
        <fullName evidence="2">Hydroxyacylglutathione hydrolase protein</fullName>
        <ecNumber evidence="2">3.1.2.6</ecNumber>
    </submittedName>
</protein>
<reference evidence="2 3" key="1">
    <citation type="journal article" date="2011" name="J. Bacteriol.">
        <title>Genome sequence of Salinisphaera shabanensis, a gammaproteobacterium from the harsh, variable environment of the brine-seawater interface of the Shaban Deep in the Red Sea.</title>
        <authorList>
            <person name="Antunes A."/>
            <person name="Alam I."/>
            <person name="Bajic V.B."/>
            <person name="Stingl U."/>
        </authorList>
    </citation>
    <scope>NUCLEOTIDE SEQUENCE [LARGE SCALE GENOMIC DNA]</scope>
    <source>
        <strain evidence="2 3">E1L3A</strain>
    </source>
</reference>
<organism evidence="2 3">
    <name type="scientific">Salinisphaera shabanensis E1L3A</name>
    <dbReference type="NCBI Taxonomy" id="1033802"/>
    <lineage>
        <taxon>Bacteria</taxon>
        <taxon>Pseudomonadati</taxon>
        <taxon>Pseudomonadota</taxon>
        <taxon>Gammaproteobacteria</taxon>
        <taxon>Salinisphaerales</taxon>
        <taxon>Salinisphaeraceae</taxon>
        <taxon>Salinisphaera</taxon>
    </lineage>
</organism>
<dbReference type="RefSeq" id="WP_021031525.1">
    <property type="nucleotide sequence ID" value="NZ_AFNV02000008.1"/>
</dbReference>
<dbReference type="EC" id="3.1.2.6" evidence="2"/>
<evidence type="ECO:0000313" key="2">
    <source>
        <dbReference type="EMBL" id="ERJ19685.1"/>
    </source>
</evidence>
<proteinExistence type="predicted"/>
<comment type="caution">
    <text evidence="2">The sequence shown here is derived from an EMBL/GenBank/DDBJ whole genome shotgun (WGS) entry which is preliminary data.</text>
</comment>
<dbReference type="InterPro" id="IPR036873">
    <property type="entry name" value="Rhodanese-like_dom_sf"/>
</dbReference>
<keyword evidence="2" id="KW-0378">Hydrolase</keyword>
<dbReference type="Pfam" id="PF00581">
    <property type="entry name" value="Rhodanese"/>
    <property type="match status" value="1"/>
</dbReference>
<dbReference type="Proteomes" id="UP000006242">
    <property type="component" value="Unassembled WGS sequence"/>
</dbReference>
<dbReference type="GO" id="GO:0004416">
    <property type="term" value="F:hydroxyacylglutathione hydrolase activity"/>
    <property type="evidence" value="ECO:0007669"/>
    <property type="project" value="UniProtKB-EC"/>
</dbReference>
<name>U2EPF0_9GAMM</name>
<dbReference type="eggNOG" id="COG0607">
    <property type="taxonomic scope" value="Bacteria"/>
</dbReference>
<dbReference type="PROSITE" id="PS50206">
    <property type="entry name" value="RHODANESE_3"/>
    <property type="match status" value="1"/>
</dbReference>
<evidence type="ECO:0000313" key="3">
    <source>
        <dbReference type="Proteomes" id="UP000006242"/>
    </source>
</evidence>
<dbReference type="PANTHER" id="PTHR43031">
    <property type="entry name" value="FAD-DEPENDENT OXIDOREDUCTASE"/>
    <property type="match status" value="1"/>
</dbReference>
<reference evidence="2 3" key="2">
    <citation type="journal article" date="2013" name="PLoS ONE">
        <title>INDIGO - INtegrated Data Warehouse of MIcrobial GenOmes with Examples from the Red Sea Extremophiles.</title>
        <authorList>
            <person name="Alam I."/>
            <person name="Antunes A."/>
            <person name="Kamau A.A."/>
            <person name="Ba Alawi W."/>
            <person name="Kalkatawi M."/>
            <person name="Stingl U."/>
            <person name="Bajic V.B."/>
        </authorList>
    </citation>
    <scope>NUCLEOTIDE SEQUENCE [LARGE SCALE GENOMIC DNA]</scope>
    <source>
        <strain evidence="2 3">E1L3A</strain>
    </source>
</reference>
<sequence>MTIIDKLRQWFERHGGSIAHQNANRSTRSSPASDTPVDVVDLGSAFDAYQAGARFIDVREPNEWTEGHIAGAVHHPVDALETHPEVSVARDTPVVTYCAAGLRAARGAAALAANGYSNVKALQSGYADWHAAGYPVEHPDADQAG</sequence>